<dbReference type="Proteomes" id="UP000823388">
    <property type="component" value="Chromosome 9K"/>
</dbReference>
<dbReference type="EMBL" id="CM029053">
    <property type="protein sequence ID" value="KAG2549914.1"/>
    <property type="molecule type" value="Genomic_DNA"/>
</dbReference>
<reference evidence="1 2" key="1">
    <citation type="submission" date="2020-05" db="EMBL/GenBank/DDBJ databases">
        <title>WGS assembly of Panicum virgatum.</title>
        <authorList>
            <person name="Lovell J.T."/>
            <person name="Jenkins J."/>
            <person name="Shu S."/>
            <person name="Juenger T.E."/>
            <person name="Schmutz J."/>
        </authorList>
    </citation>
    <scope>NUCLEOTIDE SEQUENCE [LARGE SCALE GENOMIC DNA]</scope>
    <source>
        <strain evidence="2">cv. AP13</strain>
    </source>
</reference>
<keyword evidence="2" id="KW-1185">Reference proteome</keyword>
<protein>
    <submittedName>
        <fullName evidence="1">Uncharacterized protein</fullName>
    </submittedName>
</protein>
<gene>
    <name evidence="1" type="ORF">PVAP13_9KG255000</name>
</gene>
<organism evidence="1 2">
    <name type="scientific">Panicum virgatum</name>
    <name type="common">Blackwell switchgrass</name>
    <dbReference type="NCBI Taxonomy" id="38727"/>
    <lineage>
        <taxon>Eukaryota</taxon>
        <taxon>Viridiplantae</taxon>
        <taxon>Streptophyta</taxon>
        <taxon>Embryophyta</taxon>
        <taxon>Tracheophyta</taxon>
        <taxon>Spermatophyta</taxon>
        <taxon>Magnoliopsida</taxon>
        <taxon>Liliopsida</taxon>
        <taxon>Poales</taxon>
        <taxon>Poaceae</taxon>
        <taxon>PACMAD clade</taxon>
        <taxon>Panicoideae</taxon>
        <taxon>Panicodae</taxon>
        <taxon>Paniceae</taxon>
        <taxon>Panicinae</taxon>
        <taxon>Panicum</taxon>
        <taxon>Panicum sect. Hiantes</taxon>
    </lineage>
</organism>
<name>A0A8T0NT82_PANVG</name>
<evidence type="ECO:0000313" key="1">
    <source>
        <dbReference type="EMBL" id="KAG2549914.1"/>
    </source>
</evidence>
<accession>A0A8T0NT82</accession>
<comment type="caution">
    <text evidence="1">The sequence shown here is derived from an EMBL/GenBank/DDBJ whole genome shotgun (WGS) entry which is preliminary data.</text>
</comment>
<proteinExistence type="predicted"/>
<sequence length="185" mass="20420">MGKLHIGVPDGSSNREVRFHSGKSRLSFDVKDSNPSKIISLDDGSELEVKVTWKGIKTIKTKPEVVWKNIADKKEFTTCIGALRVQIAQECQDVLKDCKEDELPSDCTKDSHPVITSPDQRWTHVKLQVGDVKSATTGEGSSVGALQPHASVTLAILNHYCRVFGWRAERAGVGSTRSHERLVWG</sequence>
<evidence type="ECO:0000313" key="2">
    <source>
        <dbReference type="Proteomes" id="UP000823388"/>
    </source>
</evidence>
<dbReference type="AlphaFoldDB" id="A0A8T0NT82"/>